<evidence type="ECO:0000256" key="3">
    <source>
        <dbReference type="ARBA" id="ARBA00022763"/>
    </source>
</evidence>
<feature type="binding site" evidence="7">
    <location>
        <position position="67"/>
    </location>
    <ligand>
        <name>Zn(2+)</name>
        <dbReference type="ChEBI" id="CHEBI:29105"/>
        <label>1</label>
    </ligand>
</feature>
<protein>
    <recommendedName>
        <fullName evidence="7">Probable endonuclease 4</fullName>
        <ecNumber evidence="7">3.1.21.2</ecNumber>
    </recommendedName>
    <alternativeName>
        <fullName evidence="7">Endodeoxyribonuclease IV</fullName>
    </alternativeName>
    <alternativeName>
        <fullName evidence="7">Endonuclease IV</fullName>
    </alternativeName>
</protein>
<name>A0A1F5MK45_9BACT</name>
<comment type="catalytic activity">
    <reaction evidence="7">
        <text>Endonucleolytic cleavage to 5'-phosphooligonucleotide end-products.</text>
        <dbReference type="EC" id="3.1.21.2"/>
    </reaction>
</comment>
<dbReference type="Gene3D" id="3.20.20.150">
    <property type="entry name" value="Divalent-metal-dependent TIM barrel enzymes"/>
    <property type="match status" value="1"/>
</dbReference>
<dbReference type="AlphaFoldDB" id="A0A1F5MK45"/>
<dbReference type="HAMAP" id="MF_00152">
    <property type="entry name" value="Nfo"/>
    <property type="match status" value="1"/>
</dbReference>
<dbReference type="PROSITE" id="PS51432">
    <property type="entry name" value="AP_NUCLEASE_F2_4"/>
    <property type="match status" value="1"/>
</dbReference>
<dbReference type="EMBL" id="MFDO01000009">
    <property type="protein sequence ID" value="OGE65718.1"/>
    <property type="molecule type" value="Genomic_DNA"/>
</dbReference>
<dbReference type="SMART" id="SM00518">
    <property type="entry name" value="AP2Ec"/>
    <property type="match status" value="1"/>
</dbReference>
<evidence type="ECO:0000256" key="6">
    <source>
        <dbReference type="ARBA" id="ARBA00023204"/>
    </source>
</evidence>
<comment type="similarity">
    <text evidence="1 7">Belongs to the AP endonuclease 2 family.</text>
</comment>
<evidence type="ECO:0000256" key="2">
    <source>
        <dbReference type="ARBA" id="ARBA00022723"/>
    </source>
</evidence>
<dbReference type="GO" id="GO:0008270">
    <property type="term" value="F:zinc ion binding"/>
    <property type="evidence" value="ECO:0007669"/>
    <property type="project" value="UniProtKB-UniRule"/>
</dbReference>
<keyword evidence="7" id="KW-0255">Endonuclease</keyword>
<dbReference type="GO" id="GO:0006284">
    <property type="term" value="P:base-excision repair"/>
    <property type="evidence" value="ECO:0007669"/>
    <property type="project" value="TreeGrafter"/>
</dbReference>
<dbReference type="GO" id="GO:0008833">
    <property type="term" value="F:deoxyribonuclease IV (phage-T4-induced) activity"/>
    <property type="evidence" value="ECO:0007669"/>
    <property type="project" value="UniProtKB-UniRule"/>
</dbReference>
<dbReference type="GO" id="GO:0003677">
    <property type="term" value="F:DNA binding"/>
    <property type="evidence" value="ECO:0007669"/>
    <property type="project" value="InterPro"/>
</dbReference>
<keyword evidence="3 7" id="KW-0227">DNA damage</keyword>
<dbReference type="SUPFAM" id="SSF51658">
    <property type="entry name" value="Xylose isomerase-like"/>
    <property type="match status" value="1"/>
</dbReference>
<feature type="binding site" evidence="7">
    <location>
        <position position="143"/>
    </location>
    <ligand>
        <name>Zn(2+)</name>
        <dbReference type="ChEBI" id="CHEBI:29105"/>
        <label>1</label>
    </ligand>
</feature>
<feature type="domain" description="Xylose isomerase-like TIM barrel" evidence="8">
    <location>
        <begin position="19"/>
        <end position="274"/>
    </location>
</feature>
<feature type="binding site" evidence="7">
    <location>
        <position position="177"/>
    </location>
    <ligand>
        <name>Zn(2+)</name>
        <dbReference type="ChEBI" id="CHEBI:29105"/>
        <label>3</label>
    </ligand>
</feature>
<dbReference type="Pfam" id="PF01261">
    <property type="entry name" value="AP_endonuc_2"/>
    <property type="match status" value="1"/>
</dbReference>
<keyword evidence="5 7" id="KW-0862">Zinc</keyword>
<feature type="binding site" evidence="7">
    <location>
        <position position="224"/>
    </location>
    <ligand>
        <name>Zn(2+)</name>
        <dbReference type="ChEBI" id="CHEBI:29105"/>
        <label>3</label>
    </ligand>
</feature>
<feature type="binding site" evidence="7">
    <location>
        <position position="256"/>
    </location>
    <ligand>
        <name>Zn(2+)</name>
        <dbReference type="ChEBI" id="CHEBI:29105"/>
        <label>2</label>
    </ligand>
</feature>
<evidence type="ECO:0000313" key="9">
    <source>
        <dbReference type="EMBL" id="OGE65718.1"/>
    </source>
</evidence>
<keyword evidence="6 7" id="KW-0234">DNA repair</keyword>
<feature type="binding site" evidence="7">
    <location>
        <position position="226"/>
    </location>
    <ligand>
        <name>Zn(2+)</name>
        <dbReference type="ChEBI" id="CHEBI:29105"/>
        <label>3</label>
    </ligand>
</feature>
<dbReference type="PANTHER" id="PTHR21445">
    <property type="entry name" value="ENDONUCLEASE IV ENDODEOXYRIBONUCLEASE IV"/>
    <property type="match status" value="1"/>
</dbReference>
<dbReference type="PROSITE" id="PS00729">
    <property type="entry name" value="AP_NUCLEASE_F2_1"/>
    <property type="match status" value="1"/>
</dbReference>
<evidence type="ECO:0000256" key="1">
    <source>
        <dbReference type="ARBA" id="ARBA00005340"/>
    </source>
</evidence>
<evidence type="ECO:0000259" key="8">
    <source>
        <dbReference type="Pfam" id="PF01261"/>
    </source>
</evidence>
<organism evidence="9 10">
    <name type="scientific">Candidatus Daviesbacteria bacterium RIFCSPLOWO2_01_FULL_40_24</name>
    <dbReference type="NCBI Taxonomy" id="1797787"/>
    <lineage>
        <taxon>Bacteria</taxon>
        <taxon>Candidatus Daviesiibacteriota</taxon>
    </lineage>
</organism>
<feature type="binding site" evidence="7">
    <location>
        <position position="211"/>
    </location>
    <ligand>
        <name>Zn(2+)</name>
        <dbReference type="ChEBI" id="CHEBI:29105"/>
        <label>2</label>
    </ligand>
</feature>
<reference evidence="9 10" key="1">
    <citation type="journal article" date="2016" name="Nat. Commun.">
        <title>Thousands of microbial genomes shed light on interconnected biogeochemical processes in an aquifer system.</title>
        <authorList>
            <person name="Anantharaman K."/>
            <person name="Brown C.T."/>
            <person name="Hug L.A."/>
            <person name="Sharon I."/>
            <person name="Castelle C.J."/>
            <person name="Probst A.J."/>
            <person name="Thomas B.C."/>
            <person name="Singh A."/>
            <person name="Wilkins M.J."/>
            <person name="Karaoz U."/>
            <person name="Brodie E.L."/>
            <person name="Williams K.H."/>
            <person name="Hubbard S.S."/>
            <person name="Banfield J.F."/>
        </authorList>
    </citation>
    <scope>NUCLEOTIDE SEQUENCE [LARGE SCALE GENOMIC DNA]</scope>
</reference>
<dbReference type="FunFam" id="3.20.20.150:FF:000001">
    <property type="entry name" value="Probable endonuclease 4"/>
    <property type="match status" value="1"/>
</dbReference>
<feature type="binding site" evidence="7">
    <location>
        <position position="174"/>
    </location>
    <ligand>
        <name>Zn(2+)</name>
        <dbReference type="ChEBI" id="CHEBI:29105"/>
        <label>2</label>
    </ligand>
</feature>
<dbReference type="InterPro" id="IPR036237">
    <property type="entry name" value="Xyl_isomerase-like_sf"/>
</dbReference>
<evidence type="ECO:0000256" key="7">
    <source>
        <dbReference type="HAMAP-Rule" id="MF_00152"/>
    </source>
</evidence>
<dbReference type="EC" id="3.1.21.2" evidence="7"/>
<feature type="binding site" evidence="7">
    <location>
        <position position="107"/>
    </location>
    <ligand>
        <name>Zn(2+)</name>
        <dbReference type="ChEBI" id="CHEBI:29105"/>
        <label>1</label>
    </ligand>
</feature>
<feature type="binding site" evidence="7">
    <location>
        <position position="143"/>
    </location>
    <ligand>
        <name>Zn(2+)</name>
        <dbReference type="ChEBI" id="CHEBI:29105"/>
        <label>2</label>
    </ligand>
</feature>
<dbReference type="InterPro" id="IPR018246">
    <property type="entry name" value="AP_endonuc_F2_Zn_BS"/>
</dbReference>
<comment type="caution">
    <text evidence="9">The sequence shown here is derived from an EMBL/GenBank/DDBJ whole genome shotgun (WGS) entry which is preliminary data.</text>
</comment>
<dbReference type="PROSITE" id="PS00731">
    <property type="entry name" value="AP_NUCLEASE_F2_3"/>
    <property type="match status" value="1"/>
</dbReference>
<dbReference type="CDD" id="cd00019">
    <property type="entry name" value="AP2Ec"/>
    <property type="match status" value="1"/>
</dbReference>
<keyword evidence="4 7" id="KW-0378">Hydrolase</keyword>
<accession>A0A1F5MK45</accession>
<dbReference type="InterPro" id="IPR001719">
    <property type="entry name" value="AP_endonuc_2"/>
</dbReference>
<keyword evidence="2 7" id="KW-0479">Metal-binding</keyword>
<keyword evidence="7" id="KW-0540">Nuclease</keyword>
<comment type="function">
    <text evidence="7">Endonuclease IV plays a role in DNA repair. It cleaves phosphodiester bonds at apurinic or apyrimidinic (AP) sites, generating a 3'-hydroxyl group and a 5'-terminal sugar phosphate.</text>
</comment>
<proteinExistence type="inferred from homology"/>
<dbReference type="PANTHER" id="PTHR21445:SF0">
    <property type="entry name" value="APURINIC-APYRIMIDINIC ENDONUCLEASE"/>
    <property type="match status" value="1"/>
</dbReference>
<evidence type="ECO:0000256" key="5">
    <source>
        <dbReference type="ARBA" id="ARBA00022833"/>
    </source>
</evidence>
<dbReference type="GO" id="GO:0003906">
    <property type="term" value="F:DNA-(apurinic or apyrimidinic site) endonuclease activity"/>
    <property type="evidence" value="ECO:0007669"/>
    <property type="project" value="TreeGrafter"/>
</dbReference>
<comment type="cofactor">
    <cofactor evidence="7">
        <name>Zn(2+)</name>
        <dbReference type="ChEBI" id="CHEBI:29105"/>
    </cofactor>
    <text evidence="7">Binds 3 Zn(2+) ions.</text>
</comment>
<evidence type="ECO:0000256" key="4">
    <source>
        <dbReference type="ARBA" id="ARBA00022801"/>
    </source>
</evidence>
<gene>
    <name evidence="7" type="primary">nfo</name>
    <name evidence="9" type="ORF">A3B49_02585</name>
</gene>
<dbReference type="Proteomes" id="UP000178017">
    <property type="component" value="Unassembled WGS sequence"/>
</dbReference>
<evidence type="ECO:0000313" key="10">
    <source>
        <dbReference type="Proteomes" id="UP000178017"/>
    </source>
</evidence>
<dbReference type="InterPro" id="IPR013022">
    <property type="entry name" value="Xyl_isomerase-like_TIM-brl"/>
</dbReference>
<dbReference type="NCBIfam" id="TIGR00587">
    <property type="entry name" value="nfo"/>
    <property type="match status" value="1"/>
</dbReference>
<dbReference type="GO" id="GO:0008081">
    <property type="term" value="F:phosphoric diester hydrolase activity"/>
    <property type="evidence" value="ECO:0007669"/>
    <property type="project" value="TreeGrafter"/>
</dbReference>
<sequence>MPLIGAHVSTAGGLDLSLDRALEISADCTQIFLSPPQQWRTVDYDDEVVNKYLTKLEKINIGPNFVHGIYLINLASENPENLQKAIDWLIWSQKTCRKLHLTGTNFHLGSHKGNGFTSVQKLVEDNLAKILTNSPDDVDLILENSAGNAIGGKIIELGALIKNLKDRRLKVCIDTQHAFASGYDLRDKEGIKRLVDEIAQEIGIKNVVMIHTNDSKMELGSGRDRHENIGEGLIGKNGFELLLNHPQLKHLPFVLEVPGFSQTGPDQQNIDLLRSLVH</sequence>